<dbReference type="STRING" id="1715691.TA5113_00485"/>
<dbReference type="EMBL" id="CYUE01000002">
    <property type="protein sequence ID" value="CUK24637.1"/>
    <property type="molecule type" value="Genomic_DNA"/>
</dbReference>
<feature type="binding site" evidence="7">
    <location>
        <position position="87"/>
    </location>
    <ligand>
        <name>Mg(2+)</name>
        <dbReference type="ChEBI" id="CHEBI:18420"/>
        <label>1</label>
        <note>catalytic</note>
    </ligand>
</feature>
<keyword evidence="6 7" id="KW-0460">Magnesium</keyword>
<feature type="binding site" evidence="7">
    <location>
        <position position="217"/>
    </location>
    <ligand>
        <name>Mg(2+)</name>
        <dbReference type="ChEBI" id="CHEBI:18420"/>
        <label>1</label>
        <note>catalytic</note>
    </ligand>
</feature>
<dbReference type="Pfam" id="PF00459">
    <property type="entry name" value="Inositol_P"/>
    <property type="match status" value="1"/>
</dbReference>
<dbReference type="Gene3D" id="3.30.540.10">
    <property type="entry name" value="Fructose-1,6-Bisphosphatase, subunit A, domain 1"/>
    <property type="match status" value="1"/>
</dbReference>
<evidence type="ECO:0000256" key="2">
    <source>
        <dbReference type="ARBA" id="ARBA00022475"/>
    </source>
</evidence>
<comment type="cofactor">
    <cofactor evidence="6 7">
        <name>Mg(2+)</name>
        <dbReference type="ChEBI" id="CHEBI:18420"/>
    </cofactor>
</comment>
<accession>A0A0P1IM50</accession>
<keyword evidence="9" id="KW-1185">Reference proteome</keyword>
<evidence type="ECO:0000256" key="3">
    <source>
        <dbReference type="ARBA" id="ARBA00022519"/>
    </source>
</evidence>
<comment type="function">
    <text evidence="6">Converts adenosine-3',5'-bisphosphate (PAP) to AMP.</text>
</comment>
<feature type="binding site" evidence="6">
    <location>
        <position position="68"/>
    </location>
    <ligand>
        <name>substrate</name>
    </ligand>
</feature>
<feature type="binding site" evidence="6">
    <location>
        <position position="217"/>
    </location>
    <ligand>
        <name>Mg(2+)</name>
        <dbReference type="ChEBI" id="CHEBI:18420"/>
        <label>2</label>
    </ligand>
</feature>
<dbReference type="Proteomes" id="UP000051184">
    <property type="component" value="Unassembled WGS sequence"/>
</dbReference>
<keyword evidence="5 6" id="KW-0472">Membrane</keyword>
<dbReference type="PANTHER" id="PTHR43028">
    <property type="entry name" value="3'(2'),5'-BISPHOSPHATE NUCLEOTIDASE 1"/>
    <property type="match status" value="1"/>
</dbReference>
<dbReference type="SUPFAM" id="SSF56655">
    <property type="entry name" value="Carbohydrate phosphatase"/>
    <property type="match status" value="1"/>
</dbReference>
<feature type="binding site" evidence="6">
    <location>
        <position position="217"/>
    </location>
    <ligand>
        <name>substrate</name>
    </ligand>
</feature>
<dbReference type="PANTHER" id="PTHR43028:SF5">
    <property type="entry name" value="3'(2'),5'-BISPHOSPHATE NUCLEOTIDASE 1"/>
    <property type="match status" value="1"/>
</dbReference>
<proteinExistence type="inferred from homology"/>
<dbReference type="RefSeq" id="WP_058313786.1">
    <property type="nucleotide sequence ID" value="NZ_CYTO01000004.1"/>
</dbReference>
<dbReference type="InterPro" id="IPR020550">
    <property type="entry name" value="Inositol_monophosphatase_CS"/>
</dbReference>
<feature type="binding site" evidence="6">
    <location>
        <position position="85"/>
    </location>
    <ligand>
        <name>Mg(2+)</name>
        <dbReference type="ChEBI" id="CHEBI:18420"/>
        <label>1</label>
    </ligand>
</feature>
<reference evidence="9" key="1">
    <citation type="submission" date="2015-09" db="EMBL/GenBank/DDBJ databases">
        <authorList>
            <person name="Rodrigo-Torres Lidia"/>
            <person name="Arahal R.David."/>
        </authorList>
    </citation>
    <scope>NUCLEOTIDE SEQUENCE [LARGE SCALE GENOMIC DNA]</scope>
    <source>
        <strain evidence="9">CECT 5114</strain>
    </source>
</reference>
<dbReference type="OrthoDB" id="9785695at2"/>
<feature type="binding site" evidence="7">
    <location>
        <position position="68"/>
    </location>
    <ligand>
        <name>Mg(2+)</name>
        <dbReference type="ChEBI" id="CHEBI:18420"/>
        <label>1</label>
        <note>catalytic</note>
    </ligand>
</feature>
<keyword evidence="4 6" id="KW-0378">Hydrolase</keyword>
<dbReference type="GO" id="GO:0050427">
    <property type="term" value="P:3'-phosphoadenosine 5'-phosphosulfate metabolic process"/>
    <property type="evidence" value="ECO:0007669"/>
    <property type="project" value="TreeGrafter"/>
</dbReference>
<dbReference type="CDD" id="cd01638">
    <property type="entry name" value="CysQ"/>
    <property type="match status" value="1"/>
</dbReference>
<evidence type="ECO:0000256" key="5">
    <source>
        <dbReference type="ARBA" id="ARBA00023136"/>
    </source>
</evidence>
<dbReference type="GO" id="GO:0000103">
    <property type="term" value="P:sulfate assimilation"/>
    <property type="evidence" value="ECO:0007669"/>
    <property type="project" value="TreeGrafter"/>
</dbReference>
<dbReference type="PROSITE" id="PS00630">
    <property type="entry name" value="IMP_2"/>
    <property type="match status" value="1"/>
</dbReference>
<keyword evidence="2 6" id="KW-1003">Cell membrane</keyword>
<evidence type="ECO:0000256" key="4">
    <source>
        <dbReference type="ARBA" id="ARBA00022801"/>
    </source>
</evidence>
<feature type="binding site" evidence="6">
    <location>
        <position position="88"/>
    </location>
    <ligand>
        <name>Mg(2+)</name>
        <dbReference type="ChEBI" id="CHEBI:18420"/>
        <label>2</label>
    </ligand>
</feature>
<dbReference type="InterPro" id="IPR050725">
    <property type="entry name" value="CysQ/Inositol_MonoPase"/>
</dbReference>
<feature type="binding site" evidence="6">
    <location>
        <begin position="87"/>
        <end position="90"/>
    </location>
    <ligand>
        <name>substrate</name>
    </ligand>
</feature>
<sequence length="265" mass="28872">MNYDALVPVMRRLAIEAGAKIMEIYQSDDFEVKSKSDDSPVTAADEAADALISAGLRAEFPDVMLVTEEQADSHKAKGDTFLIVDPLDGTKEFIHRRGDFTVNIAYVEKGVPQRGVVYAPARERMFFTQADGQAVEETGAFDLEQVGALTEINVSDADNSALMIVASKSHRDQATDDYINKYSVKDSKSAGSSLKFCLVATGEADIYPRVGRTMEWDTAAGHAVLLGAGGQVVRFDDHTPLIYGKEDFANPFFIAYAPSVELKEA</sequence>
<dbReference type="GO" id="GO:0000287">
    <property type="term" value="F:magnesium ion binding"/>
    <property type="evidence" value="ECO:0007669"/>
    <property type="project" value="UniProtKB-UniRule"/>
</dbReference>
<dbReference type="EC" id="3.1.3.7" evidence="6"/>
<dbReference type="NCBIfam" id="TIGR01331">
    <property type="entry name" value="bisphos_cysQ"/>
    <property type="match status" value="1"/>
</dbReference>
<evidence type="ECO:0000313" key="9">
    <source>
        <dbReference type="Proteomes" id="UP000051184"/>
    </source>
</evidence>
<dbReference type="HAMAP" id="MF_02095">
    <property type="entry name" value="CysQ"/>
    <property type="match status" value="1"/>
</dbReference>
<dbReference type="GO" id="GO:0008441">
    <property type="term" value="F:3'(2'),5'-bisphosphate nucleotidase activity"/>
    <property type="evidence" value="ECO:0007669"/>
    <property type="project" value="UniProtKB-UniRule"/>
</dbReference>
<dbReference type="AlphaFoldDB" id="A0A0P1IM50"/>
<comment type="similarity">
    <text evidence="1 6">Belongs to the inositol monophosphatase superfamily. CysQ family.</text>
</comment>
<feature type="binding site" evidence="7">
    <location>
        <position position="88"/>
    </location>
    <ligand>
        <name>Mg(2+)</name>
        <dbReference type="ChEBI" id="CHEBI:18420"/>
        <label>1</label>
        <note>catalytic</note>
    </ligand>
</feature>
<gene>
    <name evidence="6 8" type="primary">cysQ</name>
    <name evidence="8" type="ORF">TA5114_00422</name>
</gene>
<comment type="subcellular location">
    <subcellularLocation>
        <location evidence="6">Cell inner membrane</location>
        <topology evidence="6">Peripheral membrane protein</topology>
        <orientation evidence="6">Cytoplasmic side</orientation>
    </subcellularLocation>
</comment>
<comment type="catalytic activity">
    <reaction evidence="6">
        <text>adenosine 3',5'-bisphosphate + H2O = AMP + phosphate</text>
        <dbReference type="Rhea" id="RHEA:10040"/>
        <dbReference type="ChEBI" id="CHEBI:15377"/>
        <dbReference type="ChEBI" id="CHEBI:43474"/>
        <dbReference type="ChEBI" id="CHEBI:58343"/>
        <dbReference type="ChEBI" id="CHEBI:456215"/>
        <dbReference type="EC" id="3.1.3.7"/>
    </reaction>
</comment>
<feature type="binding site" evidence="6">
    <location>
        <position position="85"/>
    </location>
    <ligand>
        <name>Mg(2+)</name>
        <dbReference type="ChEBI" id="CHEBI:18420"/>
        <label>2</label>
    </ligand>
</feature>
<evidence type="ECO:0000256" key="7">
    <source>
        <dbReference type="PIRSR" id="PIRSR600760-2"/>
    </source>
</evidence>
<feature type="binding site" evidence="7">
    <location>
        <position position="85"/>
    </location>
    <ligand>
        <name>Mg(2+)</name>
        <dbReference type="ChEBI" id="CHEBI:18420"/>
        <label>1</label>
        <note>catalytic</note>
    </ligand>
</feature>
<dbReference type="InterPro" id="IPR006240">
    <property type="entry name" value="CysQ"/>
</dbReference>
<evidence type="ECO:0000313" key="8">
    <source>
        <dbReference type="EMBL" id="CUK24637.1"/>
    </source>
</evidence>
<evidence type="ECO:0000256" key="1">
    <source>
        <dbReference type="ARBA" id="ARBA00005289"/>
    </source>
</evidence>
<evidence type="ECO:0000256" key="6">
    <source>
        <dbReference type="HAMAP-Rule" id="MF_02095"/>
    </source>
</evidence>
<feature type="binding site" evidence="6">
    <location>
        <position position="68"/>
    </location>
    <ligand>
        <name>Mg(2+)</name>
        <dbReference type="ChEBI" id="CHEBI:18420"/>
        <label>1</label>
    </ligand>
</feature>
<name>A0A0P1IM50_9RHOB</name>
<dbReference type="GO" id="GO:0005886">
    <property type="term" value="C:plasma membrane"/>
    <property type="evidence" value="ECO:0007669"/>
    <property type="project" value="UniProtKB-SubCell"/>
</dbReference>
<organism evidence="8 9">
    <name type="scientific">Cognatishimia activa</name>
    <dbReference type="NCBI Taxonomy" id="1715691"/>
    <lineage>
        <taxon>Bacteria</taxon>
        <taxon>Pseudomonadati</taxon>
        <taxon>Pseudomonadota</taxon>
        <taxon>Alphaproteobacteria</taxon>
        <taxon>Rhodobacterales</taxon>
        <taxon>Paracoccaceae</taxon>
        <taxon>Cognatishimia</taxon>
    </lineage>
</organism>
<feature type="binding site" evidence="6">
    <location>
        <position position="87"/>
    </location>
    <ligand>
        <name>Mg(2+)</name>
        <dbReference type="ChEBI" id="CHEBI:18420"/>
        <label>1</label>
    </ligand>
</feature>
<protein>
    <recommendedName>
        <fullName evidence="6">3'(2'),5'-bisphosphate nucleotidase CysQ</fullName>
        <ecNumber evidence="6">3.1.3.7</ecNumber>
    </recommendedName>
    <alternativeName>
        <fullName evidence="6">3'(2'),5-bisphosphonucleoside 3'(2')-phosphohydrolase</fullName>
    </alternativeName>
    <alternativeName>
        <fullName evidence="6">3'-phosphoadenosine 5'-phosphate phosphatase</fullName>
        <shortName evidence="6">PAP phosphatase</shortName>
    </alternativeName>
</protein>
<dbReference type="InterPro" id="IPR000760">
    <property type="entry name" value="Inositol_monophosphatase-like"/>
</dbReference>
<dbReference type="GO" id="GO:0046854">
    <property type="term" value="P:phosphatidylinositol phosphate biosynthetic process"/>
    <property type="evidence" value="ECO:0007669"/>
    <property type="project" value="InterPro"/>
</dbReference>
<dbReference type="PRINTS" id="PR00377">
    <property type="entry name" value="IMPHPHTASES"/>
</dbReference>
<keyword evidence="3 6" id="KW-0997">Cell inner membrane</keyword>
<keyword evidence="6 7" id="KW-0479">Metal-binding</keyword>
<dbReference type="Gene3D" id="3.40.190.80">
    <property type="match status" value="1"/>
</dbReference>